<reference evidence="2 3" key="1">
    <citation type="submission" date="2016-07" db="EMBL/GenBank/DDBJ databases">
        <title>Pervasive Adenine N6-methylation of Active Genes in Fungi.</title>
        <authorList>
            <consortium name="DOE Joint Genome Institute"/>
            <person name="Mondo S.J."/>
            <person name="Dannebaum R.O."/>
            <person name="Kuo R.C."/>
            <person name="Labutti K."/>
            <person name="Haridas S."/>
            <person name="Kuo A."/>
            <person name="Salamov A."/>
            <person name="Ahrendt S.R."/>
            <person name="Lipzen A."/>
            <person name="Sullivan W."/>
            <person name="Andreopoulos W.B."/>
            <person name="Clum A."/>
            <person name="Lindquist E."/>
            <person name="Daum C."/>
            <person name="Ramamoorthy G.K."/>
            <person name="Gryganskyi A."/>
            <person name="Culley D."/>
            <person name="Magnuson J.K."/>
            <person name="James T.Y."/>
            <person name="O'Malley M.A."/>
            <person name="Stajich J.E."/>
            <person name="Spatafora J.W."/>
            <person name="Visel A."/>
            <person name="Grigoriev I.V."/>
        </authorList>
    </citation>
    <scope>NUCLEOTIDE SEQUENCE [LARGE SCALE GENOMIC DNA]</scope>
    <source>
        <strain evidence="2 3">NRRL 2496</strain>
    </source>
</reference>
<protein>
    <recommendedName>
        <fullName evidence="1">C2H2-type domain-containing protein</fullName>
    </recommendedName>
</protein>
<evidence type="ECO:0000313" key="3">
    <source>
        <dbReference type="Proteomes" id="UP000242180"/>
    </source>
</evidence>
<dbReference type="AlphaFoldDB" id="A0A1X2HRX0"/>
<sequence>MHDCDYNLTSIYWGFCYQTLKRFNDFFYCPICDKELRTTKATLLHIRRHNYLASCGKPEDDDNRYEPEEEEELSENCATSARLLSSNISSNKTPAAMSTREVILDATGALTAGVQEQEDKLMLVKRLRATPLVFSDGDRKYSVLVSPQNAERLLQTGNVVGSVLRANEDNDDRVVAGRSAD</sequence>
<evidence type="ECO:0000259" key="1">
    <source>
        <dbReference type="PROSITE" id="PS00028"/>
    </source>
</evidence>
<dbReference type="InParanoid" id="A0A1X2HRX0"/>
<accession>A0A1X2HRX0</accession>
<dbReference type="Proteomes" id="UP000242180">
    <property type="component" value="Unassembled WGS sequence"/>
</dbReference>
<keyword evidence="3" id="KW-1185">Reference proteome</keyword>
<evidence type="ECO:0000313" key="2">
    <source>
        <dbReference type="EMBL" id="ORZ02281.1"/>
    </source>
</evidence>
<proteinExistence type="predicted"/>
<name>A0A1X2HRX0_SYNRA</name>
<dbReference type="EMBL" id="MCGN01000001">
    <property type="protein sequence ID" value="ORZ02281.1"/>
    <property type="molecule type" value="Genomic_DNA"/>
</dbReference>
<feature type="domain" description="C2H2-type" evidence="1">
    <location>
        <begin position="29"/>
        <end position="49"/>
    </location>
</feature>
<dbReference type="InterPro" id="IPR013087">
    <property type="entry name" value="Znf_C2H2_type"/>
</dbReference>
<comment type="caution">
    <text evidence="2">The sequence shown here is derived from an EMBL/GenBank/DDBJ whole genome shotgun (WGS) entry which is preliminary data.</text>
</comment>
<gene>
    <name evidence="2" type="ORF">BCR43DRAFT_509466</name>
</gene>
<dbReference type="PROSITE" id="PS00028">
    <property type="entry name" value="ZINC_FINGER_C2H2_1"/>
    <property type="match status" value="1"/>
</dbReference>
<organism evidence="2 3">
    <name type="scientific">Syncephalastrum racemosum</name>
    <name type="common">Filamentous fungus</name>
    <dbReference type="NCBI Taxonomy" id="13706"/>
    <lineage>
        <taxon>Eukaryota</taxon>
        <taxon>Fungi</taxon>
        <taxon>Fungi incertae sedis</taxon>
        <taxon>Mucoromycota</taxon>
        <taxon>Mucoromycotina</taxon>
        <taxon>Mucoromycetes</taxon>
        <taxon>Mucorales</taxon>
        <taxon>Syncephalastraceae</taxon>
        <taxon>Syncephalastrum</taxon>
    </lineage>
</organism>